<dbReference type="InterPro" id="IPR011600">
    <property type="entry name" value="Pept_C14_caspase"/>
</dbReference>
<dbReference type="GO" id="GO:0120147">
    <property type="term" value="F:formylglycine-generating oxidase activity"/>
    <property type="evidence" value="ECO:0007669"/>
    <property type="project" value="TreeGrafter"/>
</dbReference>
<dbReference type="InterPro" id="IPR042095">
    <property type="entry name" value="SUMF_sf"/>
</dbReference>
<feature type="domain" description="Caspase family p20" evidence="2">
    <location>
        <begin position="58"/>
        <end position="136"/>
    </location>
</feature>
<dbReference type="PANTHER" id="PTHR23150">
    <property type="entry name" value="SULFATASE MODIFYING FACTOR 1, 2"/>
    <property type="match status" value="1"/>
</dbReference>
<dbReference type="PROSITE" id="PS50208">
    <property type="entry name" value="CASPASE_P20"/>
    <property type="match status" value="1"/>
</dbReference>
<feature type="region of interest" description="Disordered" evidence="1">
    <location>
        <begin position="481"/>
        <end position="529"/>
    </location>
</feature>
<dbReference type="InterPro" id="IPR051043">
    <property type="entry name" value="Sulfatase_Mod_Factor_Kinase"/>
</dbReference>
<dbReference type="Gene3D" id="3.40.50.1460">
    <property type="match status" value="1"/>
</dbReference>
<dbReference type="PANTHER" id="PTHR23150:SF35">
    <property type="entry name" value="BLL6746 PROTEIN"/>
    <property type="match status" value="1"/>
</dbReference>
<dbReference type="InterPro" id="IPR029030">
    <property type="entry name" value="Caspase-like_dom_sf"/>
</dbReference>
<dbReference type="InterPro" id="IPR005532">
    <property type="entry name" value="SUMF_dom"/>
</dbReference>
<dbReference type="PROSITE" id="PS00018">
    <property type="entry name" value="EF_HAND_1"/>
    <property type="match status" value="1"/>
</dbReference>
<reference evidence="3" key="1">
    <citation type="submission" date="2019-02" db="EMBL/GenBank/DDBJ databases">
        <authorList>
            <person name="Gruber-Vodicka R. H."/>
            <person name="Seah K. B. B."/>
        </authorList>
    </citation>
    <scope>NUCLEOTIDE SEQUENCE</scope>
    <source>
        <strain evidence="3">BECK_BY1</strain>
    </source>
</reference>
<dbReference type="InterPro" id="IPR013229">
    <property type="entry name" value="PEGA"/>
</dbReference>
<accession>A0A450ZGR4</accession>
<dbReference type="Pfam" id="PF08308">
    <property type="entry name" value="PEGA"/>
    <property type="match status" value="1"/>
</dbReference>
<dbReference type="InterPro" id="IPR016187">
    <property type="entry name" value="CTDL_fold"/>
</dbReference>
<feature type="compositionally biased region" description="Polar residues" evidence="1">
    <location>
        <begin position="483"/>
        <end position="529"/>
    </location>
</feature>
<organism evidence="3">
    <name type="scientific">Candidatus Kentrum sp. TUN</name>
    <dbReference type="NCBI Taxonomy" id="2126343"/>
    <lineage>
        <taxon>Bacteria</taxon>
        <taxon>Pseudomonadati</taxon>
        <taxon>Pseudomonadota</taxon>
        <taxon>Gammaproteobacteria</taxon>
        <taxon>Candidatus Kentrum</taxon>
    </lineage>
</organism>
<name>A0A450ZGR4_9GAMM</name>
<dbReference type="AlphaFoldDB" id="A0A450ZGR4"/>
<protein>
    <submittedName>
        <fullName evidence="3">Formylglycine-generating enzyme, required for sulfatase activity, contains SUMF1/FGE domain</fullName>
    </submittedName>
</protein>
<dbReference type="GO" id="GO:0006508">
    <property type="term" value="P:proteolysis"/>
    <property type="evidence" value="ECO:0007669"/>
    <property type="project" value="InterPro"/>
</dbReference>
<dbReference type="InterPro" id="IPR001309">
    <property type="entry name" value="Pept_C14_p20"/>
</dbReference>
<sequence>MIAERRYSMHGFRTIPIICLLLFGFGVDVLHAGSRAQGRGVVSVAIEDHEGRQVGLYRESHALVIGVAGYHNGWPKLPGARRDVTAVAEALIDNGFQVKTVLDPSSDQLAKAFEDFIIQYGRKAENRLLFYFAGHGHTVKPKWGNPMGYIVPKDAPNPNRDEAGFEALALPMQRIEEYALKIRAKHAIFLFDSCFSGSLFAITRSVPENISARTAEPVRQFITAGTEKETVPDESIFRRQFVAALAGEGDMNGDGFLTGVELGEFLHEKVANYSKGSQHPQYGKIRNPHLDKGDFVFRIMAQGPAVSAKNTQAPIEAPAYPGTAGPAMELEFWNNIKQRKDPDMFRAYLEQYPKGSFAALAELKIKKLESQSVKSSLQTGSRTGPQTAWVMGTAQGAFAHPTKLIVRSNVSGDTVYLDGKAMGPTGAVPHILSPGEHTIRVEKQGFEPFETKITLTAGTKKTIRARLMPVTTVGWAKAPSAVPINQSKTGSQAGARTGSRTGARTGSRTGARTGSRTGARTGARTGSQTASVMGTAQGAFAHPTPGQTFRDRLKDGSLGPQMMVIPAGEFRMGSPKGDGNSYEHPQHRVRIKNAFALGVTEVTFQEYDRFARATERKLPKDKGWGRGKRPVIYVSWDDATAYAMWLSGQTGQRYRLPTEAEWEYAARAGTTTPFSTGDCITTSQANYDGNYDYANCGAKTGVYRGETVPAGSLPANPWGLHEMHGNVWEWMADCWHDSYGGAPTDGGAWGEENNGDCSRRVVRGGAWFNFPWRLRSAVRSDRNANEADFYTGFRLARGM</sequence>
<dbReference type="SUPFAM" id="SSF52129">
    <property type="entry name" value="Caspase-like"/>
    <property type="match status" value="1"/>
</dbReference>
<evidence type="ECO:0000256" key="1">
    <source>
        <dbReference type="SAM" id="MobiDB-lite"/>
    </source>
</evidence>
<feature type="region of interest" description="Disordered" evidence="1">
    <location>
        <begin position="539"/>
        <end position="558"/>
    </location>
</feature>
<dbReference type="GO" id="GO:0004197">
    <property type="term" value="F:cysteine-type endopeptidase activity"/>
    <property type="evidence" value="ECO:0007669"/>
    <property type="project" value="InterPro"/>
</dbReference>
<evidence type="ECO:0000259" key="2">
    <source>
        <dbReference type="PROSITE" id="PS50208"/>
    </source>
</evidence>
<dbReference type="EMBL" id="CAADFX010000017">
    <property type="protein sequence ID" value="VFK52984.1"/>
    <property type="molecule type" value="Genomic_DNA"/>
</dbReference>
<evidence type="ECO:0000313" key="3">
    <source>
        <dbReference type="EMBL" id="VFK52984.1"/>
    </source>
</evidence>
<dbReference type="InterPro" id="IPR018247">
    <property type="entry name" value="EF_Hand_1_Ca_BS"/>
</dbReference>
<dbReference type="Pfam" id="PF00656">
    <property type="entry name" value="Peptidase_C14"/>
    <property type="match status" value="1"/>
</dbReference>
<dbReference type="SUPFAM" id="SSF56436">
    <property type="entry name" value="C-type lectin-like"/>
    <property type="match status" value="1"/>
</dbReference>
<gene>
    <name evidence="3" type="ORF">BECKTUN1418D_GA0071000_10175</name>
</gene>
<dbReference type="Gene3D" id="3.90.1580.10">
    <property type="entry name" value="paralog of FGE (formylglycine-generating enzyme)"/>
    <property type="match status" value="1"/>
</dbReference>
<dbReference type="Pfam" id="PF03781">
    <property type="entry name" value="FGE-sulfatase"/>
    <property type="match status" value="1"/>
</dbReference>
<proteinExistence type="predicted"/>